<gene>
    <name evidence="9" type="ORF">DENOEST_1968</name>
</gene>
<dbReference type="InterPro" id="IPR007944">
    <property type="entry name" value="FlhC"/>
</dbReference>
<keyword evidence="3" id="KW-1005">Bacterial flagellum biogenesis</keyword>
<evidence type="ECO:0000313" key="10">
    <source>
        <dbReference type="Proteomes" id="UP000515733"/>
    </source>
</evidence>
<keyword evidence="8" id="KW-0804">Transcription</keyword>
<keyword evidence="5" id="KW-0805">Transcription regulation</keyword>
<dbReference type="RefSeq" id="WP_170228069.1">
    <property type="nucleotide sequence ID" value="NZ_LR778301.1"/>
</dbReference>
<accession>A0A6S6XT09</accession>
<keyword evidence="6" id="KW-0238">DNA-binding</keyword>
<dbReference type="KEGG" id="doe:DENOEST_1968"/>
<proteinExistence type="predicted"/>
<name>A0A6S6XT09_9PROT</name>
<dbReference type="Proteomes" id="UP000515733">
    <property type="component" value="Chromosome"/>
</dbReference>
<organism evidence="9 10">
    <name type="scientific">Denitratisoma oestradiolicum</name>
    <dbReference type="NCBI Taxonomy" id="311182"/>
    <lineage>
        <taxon>Bacteria</taxon>
        <taxon>Pseudomonadati</taxon>
        <taxon>Pseudomonadota</taxon>
        <taxon>Betaproteobacteria</taxon>
        <taxon>Nitrosomonadales</taxon>
        <taxon>Sterolibacteriaceae</taxon>
        <taxon>Denitratisoma</taxon>
    </lineage>
</organism>
<dbReference type="SUPFAM" id="SSF160930">
    <property type="entry name" value="FlhC-like"/>
    <property type="match status" value="1"/>
</dbReference>
<keyword evidence="1" id="KW-0963">Cytoplasm</keyword>
<evidence type="ECO:0000256" key="1">
    <source>
        <dbReference type="ARBA" id="ARBA00022490"/>
    </source>
</evidence>
<evidence type="ECO:0000256" key="5">
    <source>
        <dbReference type="ARBA" id="ARBA00023015"/>
    </source>
</evidence>
<protein>
    <submittedName>
        <fullName evidence="9">Transcriptional activator FlhC</fullName>
    </submittedName>
</protein>
<evidence type="ECO:0000256" key="4">
    <source>
        <dbReference type="ARBA" id="ARBA00022833"/>
    </source>
</evidence>
<dbReference type="GO" id="GO:0044781">
    <property type="term" value="P:bacterial-type flagellum organization"/>
    <property type="evidence" value="ECO:0007669"/>
    <property type="project" value="UniProtKB-KW"/>
</dbReference>
<dbReference type="EMBL" id="LR778301">
    <property type="protein sequence ID" value="CAB1369133.1"/>
    <property type="molecule type" value="Genomic_DNA"/>
</dbReference>
<evidence type="ECO:0000313" key="9">
    <source>
        <dbReference type="EMBL" id="CAB1369133.1"/>
    </source>
</evidence>
<evidence type="ECO:0000256" key="3">
    <source>
        <dbReference type="ARBA" id="ARBA00022795"/>
    </source>
</evidence>
<dbReference type="GO" id="GO:0046872">
    <property type="term" value="F:metal ion binding"/>
    <property type="evidence" value="ECO:0007669"/>
    <property type="project" value="UniProtKB-KW"/>
</dbReference>
<evidence type="ECO:0000256" key="6">
    <source>
        <dbReference type="ARBA" id="ARBA00023125"/>
    </source>
</evidence>
<dbReference type="AlphaFoldDB" id="A0A6S6XT09"/>
<keyword evidence="4" id="KW-0862">Zinc</keyword>
<dbReference type="GO" id="GO:1902208">
    <property type="term" value="P:regulation of bacterial-type flagellum assembly"/>
    <property type="evidence" value="ECO:0007669"/>
    <property type="project" value="InterPro"/>
</dbReference>
<dbReference type="GO" id="GO:0003677">
    <property type="term" value="F:DNA binding"/>
    <property type="evidence" value="ECO:0007669"/>
    <property type="project" value="UniProtKB-KW"/>
</dbReference>
<sequence length="162" mass="18529">MAALLSPEELENSRVAYELIRLKLRVPIIHYLTDIHSKPLRLRWRQLHTESPPNGKLPDSVRSFISDVMSVANLSSFVALYNRLDDGDGKSVTASMLLRAWKMHDRVGSGDLDINAAWYAIRDVRAKIVVWQRCPHCQAGFIYEPNESHARSCPFCALSRRR</sequence>
<reference evidence="9 10" key="1">
    <citation type="submission" date="2020-03" db="EMBL/GenBank/DDBJ databases">
        <authorList>
            <consortium name="Genoscope - CEA"/>
            <person name="William W."/>
        </authorList>
    </citation>
    <scope>NUCLEOTIDE SEQUENCE [LARGE SCALE GENOMIC DNA]</scope>
    <source>
        <strain evidence="10">DSM 16959</strain>
    </source>
</reference>
<evidence type="ECO:0000256" key="8">
    <source>
        <dbReference type="ARBA" id="ARBA00023163"/>
    </source>
</evidence>
<keyword evidence="2" id="KW-0479">Metal-binding</keyword>
<keyword evidence="7" id="KW-0010">Activator</keyword>
<dbReference type="GO" id="GO:0045893">
    <property type="term" value="P:positive regulation of DNA-templated transcription"/>
    <property type="evidence" value="ECO:0007669"/>
    <property type="project" value="InterPro"/>
</dbReference>
<keyword evidence="10" id="KW-1185">Reference proteome</keyword>
<evidence type="ECO:0000256" key="7">
    <source>
        <dbReference type="ARBA" id="ARBA00023159"/>
    </source>
</evidence>
<evidence type="ECO:0000256" key="2">
    <source>
        <dbReference type="ARBA" id="ARBA00022723"/>
    </source>
</evidence>
<dbReference type="Pfam" id="PF05280">
    <property type="entry name" value="FlhC"/>
    <property type="match status" value="1"/>
</dbReference>